<dbReference type="PANTHER" id="PTHR46796">
    <property type="entry name" value="HTH-TYPE TRANSCRIPTIONAL ACTIVATOR RHAS-RELATED"/>
    <property type="match status" value="1"/>
</dbReference>
<evidence type="ECO:0000256" key="3">
    <source>
        <dbReference type="ARBA" id="ARBA00023163"/>
    </source>
</evidence>
<keyword evidence="3" id="KW-0804">Transcription</keyword>
<dbReference type="PROSITE" id="PS00041">
    <property type="entry name" value="HTH_ARAC_FAMILY_1"/>
    <property type="match status" value="1"/>
</dbReference>
<dbReference type="InterPro" id="IPR018060">
    <property type="entry name" value="HTH_AraC"/>
</dbReference>
<dbReference type="InterPro" id="IPR009057">
    <property type="entry name" value="Homeodomain-like_sf"/>
</dbReference>
<gene>
    <name evidence="6" type="ORF">C8P66_10514</name>
</gene>
<dbReference type="AlphaFoldDB" id="A0A2W7IQ04"/>
<keyword evidence="2" id="KW-0238">DNA-binding</keyword>
<dbReference type="SMART" id="SM00342">
    <property type="entry name" value="HTH_ARAC"/>
    <property type="match status" value="1"/>
</dbReference>
<evidence type="ECO:0000256" key="1">
    <source>
        <dbReference type="ARBA" id="ARBA00023015"/>
    </source>
</evidence>
<dbReference type="InterPro" id="IPR018062">
    <property type="entry name" value="HTH_AraC-typ_CS"/>
</dbReference>
<evidence type="ECO:0000256" key="2">
    <source>
        <dbReference type="ARBA" id="ARBA00023125"/>
    </source>
</evidence>
<dbReference type="GO" id="GO:0003700">
    <property type="term" value="F:DNA-binding transcription factor activity"/>
    <property type="evidence" value="ECO:0007669"/>
    <property type="project" value="InterPro"/>
</dbReference>
<evidence type="ECO:0000259" key="5">
    <source>
        <dbReference type="PROSITE" id="PS01124"/>
    </source>
</evidence>
<keyword evidence="7" id="KW-1185">Reference proteome</keyword>
<dbReference type="EMBL" id="QKYU01000005">
    <property type="protein sequence ID" value="PZW48267.1"/>
    <property type="molecule type" value="Genomic_DNA"/>
</dbReference>
<feature type="domain" description="HTH araC/xylS-type" evidence="5">
    <location>
        <begin position="81"/>
        <end position="179"/>
    </location>
</feature>
<protein>
    <submittedName>
        <fullName evidence="6">AraC family transcriptional regulator</fullName>
    </submittedName>
</protein>
<reference evidence="6 7" key="1">
    <citation type="submission" date="2018-06" db="EMBL/GenBank/DDBJ databases">
        <title>Genomic Encyclopedia of Archaeal and Bacterial Type Strains, Phase II (KMG-II): from individual species to whole genera.</title>
        <authorList>
            <person name="Goeker M."/>
        </authorList>
    </citation>
    <scope>NUCLEOTIDE SEQUENCE [LARGE SCALE GENOMIC DNA]</scope>
    <source>
        <strain evidence="6 7">DSM 24525</strain>
    </source>
</reference>
<keyword evidence="1" id="KW-0805">Transcription regulation</keyword>
<name>A0A2W7IQ04_9PROT</name>
<dbReference type="Proteomes" id="UP000249688">
    <property type="component" value="Unassembled WGS sequence"/>
</dbReference>
<accession>A0A2W7IQ04</accession>
<dbReference type="InterPro" id="IPR050204">
    <property type="entry name" value="AraC_XylS_family_regulators"/>
</dbReference>
<evidence type="ECO:0000256" key="4">
    <source>
        <dbReference type="SAM" id="MobiDB-lite"/>
    </source>
</evidence>
<dbReference type="PANTHER" id="PTHR46796:SF14">
    <property type="entry name" value="TRANSCRIPTIONAL REGULATORY PROTEIN"/>
    <property type="match status" value="1"/>
</dbReference>
<proteinExistence type="predicted"/>
<evidence type="ECO:0000313" key="6">
    <source>
        <dbReference type="EMBL" id="PZW48267.1"/>
    </source>
</evidence>
<dbReference type="SUPFAM" id="SSF46689">
    <property type="entry name" value="Homeodomain-like"/>
    <property type="match status" value="2"/>
</dbReference>
<dbReference type="GO" id="GO:0043565">
    <property type="term" value="F:sequence-specific DNA binding"/>
    <property type="evidence" value="ECO:0007669"/>
    <property type="project" value="InterPro"/>
</dbReference>
<sequence length="184" mass="20104">MSAALPERLLPPSPPRGADGATPSLAMVITRLLDTAGRAMEVDRDGARRLLARATALLADSPTRARPPAVTRGGLAPWQMRRVAMQIDAKLDGPLHVAELAETVRLSAYHFGRAFKVSFGQSPYAYVLRKRMERAQELMLTTDQPLAQIAIACGLADQAHLSRLFRQIMGESPNAWRRQHSTGA</sequence>
<evidence type="ECO:0000313" key="7">
    <source>
        <dbReference type="Proteomes" id="UP000249688"/>
    </source>
</evidence>
<dbReference type="PROSITE" id="PS01124">
    <property type="entry name" value="HTH_ARAC_FAMILY_2"/>
    <property type="match status" value="1"/>
</dbReference>
<feature type="region of interest" description="Disordered" evidence="4">
    <location>
        <begin position="1"/>
        <end position="22"/>
    </location>
</feature>
<organism evidence="6 7">
    <name type="scientific">Humitalea rosea</name>
    <dbReference type="NCBI Taxonomy" id="990373"/>
    <lineage>
        <taxon>Bacteria</taxon>
        <taxon>Pseudomonadati</taxon>
        <taxon>Pseudomonadota</taxon>
        <taxon>Alphaproteobacteria</taxon>
        <taxon>Acetobacterales</taxon>
        <taxon>Roseomonadaceae</taxon>
        <taxon>Humitalea</taxon>
    </lineage>
</organism>
<comment type="caution">
    <text evidence="6">The sequence shown here is derived from an EMBL/GenBank/DDBJ whole genome shotgun (WGS) entry which is preliminary data.</text>
</comment>
<dbReference type="Gene3D" id="1.10.10.60">
    <property type="entry name" value="Homeodomain-like"/>
    <property type="match status" value="2"/>
</dbReference>
<dbReference type="Pfam" id="PF12833">
    <property type="entry name" value="HTH_18"/>
    <property type="match status" value="1"/>
</dbReference>